<sequence length="110" mass="13107">MRSFLSEVLSAGRFAVVLPDRIYRNQLFRSIEDGCLVTRAFIKVPLEEVRFFFFHDLDLFRFRKRGRYGRFISFRCDGKLLRGRVLSEDPSWLLIELGRVPFLFRKGRKG</sequence>
<keyword evidence="2" id="KW-1185">Reference proteome</keyword>
<keyword evidence="1" id="KW-0614">Plasmid</keyword>
<dbReference type="RefSeq" id="WP_013524897.1">
    <property type="nucleotide sequence ID" value="NC_014917.1"/>
</dbReference>
<reference evidence="1" key="1">
    <citation type="submission" date="2011-01" db="EMBL/GenBank/DDBJ databases">
        <title>Complete sequence of plasmid of Thermovibrio ammonificans HB-1.</title>
        <authorList>
            <consortium name="US DOE Joint Genome Institute"/>
            <person name="Lucas S."/>
            <person name="Copeland A."/>
            <person name="Lapidus A."/>
            <person name="Cheng J.-F."/>
            <person name="Goodwin L."/>
            <person name="Pitluck S."/>
            <person name="Davenport K."/>
            <person name="Detter J.C."/>
            <person name="Han C."/>
            <person name="Tapia R."/>
            <person name="Land M."/>
            <person name="Hauser L."/>
            <person name="Kyrpides N."/>
            <person name="Ivanova N."/>
            <person name="Ovchinnikova G."/>
            <person name="Vetriani C."/>
            <person name="Woyke T."/>
        </authorList>
    </citation>
    <scope>NUCLEOTIDE SEQUENCE [LARGE SCALE GENOMIC DNA]</scope>
    <source>
        <strain evidence="1">HB-1</strain>
        <plasmid evidence="1">pTHEAM01</plasmid>
    </source>
</reference>
<name>E8T6X2_THEA1</name>
<dbReference type="AlphaFoldDB" id="E8T6X2"/>
<geneLocation type="plasmid" evidence="1 2">
    <name>pTHEAM01</name>
</geneLocation>
<dbReference type="HOGENOM" id="CLU_2169868_0_0_0"/>
<dbReference type="EMBL" id="CP002445">
    <property type="protein sequence ID" value="ADU97693.1"/>
    <property type="molecule type" value="Genomic_DNA"/>
</dbReference>
<evidence type="ECO:0000313" key="2">
    <source>
        <dbReference type="Proteomes" id="UP000006362"/>
    </source>
</evidence>
<gene>
    <name evidence="1" type="ordered locus">Theam_1737</name>
</gene>
<evidence type="ECO:0000313" key="1">
    <source>
        <dbReference type="EMBL" id="ADU97693.1"/>
    </source>
</evidence>
<protein>
    <submittedName>
        <fullName evidence="1">Uncharacterized protein</fullName>
    </submittedName>
</protein>
<proteinExistence type="predicted"/>
<dbReference type="Proteomes" id="UP000006362">
    <property type="component" value="Plasmid pTHEAM01"/>
</dbReference>
<organism evidence="1 2">
    <name type="scientific">Thermovibrio ammonificans (strain DSM 15698 / JCM 12110 / HB-1)</name>
    <dbReference type="NCBI Taxonomy" id="648996"/>
    <lineage>
        <taxon>Bacteria</taxon>
        <taxon>Pseudomonadati</taxon>
        <taxon>Aquificota</taxon>
        <taxon>Aquificia</taxon>
        <taxon>Desulfurobacteriales</taxon>
        <taxon>Desulfurobacteriaceae</taxon>
        <taxon>Thermovibrio</taxon>
    </lineage>
</organism>
<accession>E8T6X2</accession>
<dbReference type="KEGG" id="tam:Theam_1737"/>